<protein>
    <submittedName>
        <fullName evidence="1">Uncharacterized protein</fullName>
    </submittedName>
</protein>
<dbReference type="AlphaFoldDB" id="A0A7D9DNB4"/>
<keyword evidence="2" id="KW-1185">Reference proteome</keyword>
<dbReference type="Pfam" id="PF08433">
    <property type="entry name" value="KTI12"/>
    <property type="match status" value="1"/>
</dbReference>
<dbReference type="InterPro" id="IPR052648">
    <property type="entry name" value="Ser-tRNA(Sec)_kinase"/>
</dbReference>
<name>A0A7D9DNB4_PARCT</name>
<dbReference type="Proteomes" id="UP001152795">
    <property type="component" value="Unassembled WGS sequence"/>
</dbReference>
<accession>A0A7D9DNB4</accession>
<reference evidence="1" key="1">
    <citation type="submission" date="2020-04" db="EMBL/GenBank/DDBJ databases">
        <authorList>
            <person name="Alioto T."/>
            <person name="Alioto T."/>
            <person name="Gomez Garrido J."/>
        </authorList>
    </citation>
    <scope>NUCLEOTIDE SEQUENCE</scope>
    <source>
        <strain evidence="1">A484AB</strain>
    </source>
</reference>
<dbReference type="PANTHER" id="PTHR20873">
    <property type="entry name" value="L-SERYL-TRNA(SEC) KINASE"/>
    <property type="match status" value="1"/>
</dbReference>
<dbReference type="EMBL" id="CACRXK020001491">
    <property type="protein sequence ID" value="CAB3989449.1"/>
    <property type="molecule type" value="Genomic_DNA"/>
</dbReference>
<dbReference type="InterPro" id="IPR013641">
    <property type="entry name" value="KTI12/PSTK"/>
</dbReference>
<evidence type="ECO:0000313" key="1">
    <source>
        <dbReference type="EMBL" id="CAB3989449.1"/>
    </source>
</evidence>
<gene>
    <name evidence="1" type="ORF">PACLA_8A012778</name>
</gene>
<organism evidence="1 2">
    <name type="scientific">Paramuricea clavata</name>
    <name type="common">Red gorgonian</name>
    <name type="synonym">Violescent sea-whip</name>
    <dbReference type="NCBI Taxonomy" id="317549"/>
    <lineage>
        <taxon>Eukaryota</taxon>
        <taxon>Metazoa</taxon>
        <taxon>Cnidaria</taxon>
        <taxon>Anthozoa</taxon>
        <taxon>Octocorallia</taxon>
        <taxon>Malacalcyonacea</taxon>
        <taxon>Plexauridae</taxon>
        <taxon>Paramuricea</taxon>
    </lineage>
</organism>
<dbReference type="GO" id="GO:0016301">
    <property type="term" value="F:kinase activity"/>
    <property type="evidence" value="ECO:0007669"/>
    <property type="project" value="TreeGrafter"/>
</dbReference>
<dbReference type="InterPro" id="IPR027417">
    <property type="entry name" value="P-loop_NTPase"/>
</dbReference>
<sequence length="395" mass="45709">MADGCFLILCGIPASGKSTLAKDLIQKEWKIAEKCVHFVYINYDDFIPENLPENDPTHSARWKDRRRDILNSLEHLLLHKESVGLEINNQASRKNTFVSSWCSCGINNFINRCNDLLHVVVIDDNMFYRSMRYEYYQLARKISFSFAQIYLHCPLELALPRNAQRPASVNEDTIIKMFNHIEKPDPEKFSWEKFSVTINTSSSQSDNKWITIVKLLENAALVPAPPLKMSDDMQKSKDRAVTMKSISHQADQVVRKLISAKLQELKAKNNPSDTLKQEASSLNQRRKMIMEHIKKEPRQIMHHLFNHNSFCLDDHSELDNLTKSSLNKTKKSEKTCDQELPNSKTFSECKNRSASLGCLEPSDERSMDETFLEDFWDIVSPEEFGDIVRRVFEQT</sequence>
<dbReference type="SUPFAM" id="SSF52540">
    <property type="entry name" value="P-loop containing nucleoside triphosphate hydrolases"/>
    <property type="match status" value="1"/>
</dbReference>
<dbReference type="OrthoDB" id="9972657at2759"/>
<dbReference type="Gene3D" id="3.40.50.300">
    <property type="entry name" value="P-loop containing nucleotide triphosphate hydrolases"/>
    <property type="match status" value="1"/>
</dbReference>
<evidence type="ECO:0000313" key="2">
    <source>
        <dbReference type="Proteomes" id="UP001152795"/>
    </source>
</evidence>
<comment type="caution">
    <text evidence="1">The sequence shown here is derived from an EMBL/GenBank/DDBJ whole genome shotgun (WGS) entry which is preliminary data.</text>
</comment>
<proteinExistence type="predicted"/>
<dbReference type="GO" id="GO:0000049">
    <property type="term" value="F:tRNA binding"/>
    <property type="evidence" value="ECO:0007669"/>
    <property type="project" value="TreeGrafter"/>
</dbReference>
<dbReference type="PANTHER" id="PTHR20873:SF0">
    <property type="entry name" value="L-SERYL-TRNA(SEC) KINASE"/>
    <property type="match status" value="1"/>
</dbReference>